<dbReference type="EMBL" id="JMKJ01000321">
    <property type="protein sequence ID" value="KGG51333.1"/>
    <property type="molecule type" value="Genomic_DNA"/>
</dbReference>
<accession>A0A098VQN9</accession>
<dbReference type="PANTHER" id="PTHR44167">
    <property type="entry name" value="OVARIAN-SPECIFIC SERINE/THREONINE-PROTEIN KINASE LOK-RELATED"/>
    <property type="match status" value="1"/>
</dbReference>
<dbReference type="SUPFAM" id="SSF56112">
    <property type="entry name" value="Protein kinase-like (PK-like)"/>
    <property type="match status" value="1"/>
</dbReference>
<dbReference type="Proteomes" id="UP000029725">
    <property type="component" value="Unassembled WGS sequence"/>
</dbReference>
<dbReference type="GO" id="GO:0005524">
    <property type="term" value="F:ATP binding"/>
    <property type="evidence" value="ECO:0007669"/>
    <property type="project" value="InterPro"/>
</dbReference>
<dbReference type="RefSeq" id="XP_013237788.1">
    <property type="nucleotide sequence ID" value="XM_013382334.1"/>
</dbReference>
<dbReference type="InterPro" id="IPR011009">
    <property type="entry name" value="Kinase-like_dom_sf"/>
</dbReference>
<protein>
    <submittedName>
        <fullName evidence="3">Putative IKK epsilon kinase</fullName>
    </submittedName>
</protein>
<feature type="compositionally biased region" description="Polar residues" evidence="1">
    <location>
        <begin position="1"/>
        <end position="19"/>
    </location>
</feature>
<feature type="region of interest" description="Disordered" evidence="1">
    <location>
        <begin position="1"/>
        <end position="26"/>
    </location>
</feature>
<evidence type="ECO:0000259" key="2">
    <source>
        <dbReference type="PROSITE" id="PS50011"/>
    </source>
</evidence>
<dbReference type="GeneID" id="25259776"/>
<keyword evidence="4" id="KW-1185">Reference proteome</keyword>
<dbReference type="AlphaFoldDB" id="A0A098VQN9"/>
<evidence type="ECO:0000256" key="1">
    <source>
        <dbReference type="SAM" id="MobiDB-lite"/>
    </source>
</evidence>
<sequence>MHVPSSSCPELQPETNPNMLSPPSSPLPLPTSYLKIDINNPSKNVDGTPKNQDVLFAFFEMSPVDGALWKDLIPHSIDVKKRLFLGQGNHANVYKGCAPLKEAISSISLYPKDLRNSKTTNDTLDGNTSDNIEKLAVKVFHREDPNALFIALRELYFQSEFFKSSPSLGLKAFGVLIVYKNFMFFITRTDNVNASYLSTDDIRYSQVVLLIELGENGSLANVPKKVITSDFILKTGHQLSSMLVSLFELNFIHGDIKPHNLFPFFSNHGGLQVKLGDFSSTIRLSTLHSPVLMDSCGTQAYLAPDLLLSAVPSIEAIKGGDAYAIGVTLWSLITGCSPFGGITSSVPRLIAIKRGFFECGQNPWKLSLSNSSCLLLPSGETVPAEISCALISIIEGLLQGDASKRISPQDLLYSFQKLLNCS</sequence>
<dbReference type="HOGENOM" id="CLU_650669_0_0_1"/>
<dbReference type="PROSITE" id="PS50011">
    <property type="entry name" value="PROTEIN_KINASE_DOM"/>
    <property type="match status" value="1"/>
</dbReference>
<gene>
    <name evidence="3" type="ORF">DI09_38p30</name>
</gene>
<dbReference type="Pfam" id="PF00069">
    <property type="entry name" value="Pkinase"/>
    <property type="match status" value="1"/>
</dbReference>
<reference evidence="3 4" key="1">
    <citation type="submission" date="2014-04" db="EMBL/GenBank/DDBJ databases">
        <title>A new species of microsporidia sheds light on the evolution of extreme parasitism.</title>
        <authorList>
            <person name="Haag K.L."/>
            <person name="James T.Y."/>
            <person name="Larsson R."/>
            <person name="Schaer T.M."/>
            <person name="Refardt D."/>
            <person name="Pombert J.-F."/>
            <person name="Ebert D."/>
        </authorList>
    </citation>
    <scope>NUCLEOTIDE SEQUENCE [LARGE SCALE GENOMIC DNA]</scope>
    <source>
        <strain evidence="3 4">UGP3</strain>
        <tissue evidence="3">Spores</tissue>
    </source>
</reference>
<organism evidence="3 4">
    <name type="scientific">Mitosporidium daphniae</name>
    <dbReference type="NCBI Taxonomy" id="1485682"/>
    <lineage>
        <taxon>Eukaryota</taxon>
        <taxon>Fungi</taxon>
        <taxon>Fungi incertae sedis</taxon>
        <taxon>Microsporidia</taxon>
        <taxon>Mitosporidium</taxon>
    </lineage>
</organism>
<proteinExistence type="predicted"/>
<dbReference type="InterPro" id="IPR000719">
    <property type="entry name" value="Prot_kinase_dom"/>
</dbReference>
<dbReference type="Gene3D" id="1.10.510.10">
    <property type="entry name" value="Transferase(Phosphotransferase) domain 1"/>
    <property type="match status" value="1"/>
</dbReference>
<dbReference type="GO" id="GO:0005737">
    <property type="term" value="C:cytoplasm"/>
    <property type="evidence" value="ECO:0007669"/>
    <property type="project" value="TreeGrafter"/>
</dbReference>
<dbReference type="GO" id="GO:0004674">
    <property type="term" value="F:protein serine/threonine kinase activity"/>
    <property type="evidence" value="ECO:0007669"/>
    <property type="project" value="TreeGrafter"/>
</dbReference>
<dbReference type="GO" id="GO:0044773">
    <property type="term" value="P:mitotic DNA damage checkpoint signaling"/>
    <property type="evidence" value="ECO:0007669"/>
    <property type="project" value="TreeGrafter"/>
</dbReference>
<dbReference type="SMART" id="SM00220">
    <property type="entry name" value="S_TKc"/>
    <property type="match status" value="1"/>
</dbReference>
<evidence type="ECO:0000313" key="3">
    <source>
        <dbReference type="EMBL" id="KGG51333.1"/>
    </source>
</evidence>
<keyword evidence="3" id="KW-0418">Kinase</keyword>
<dbReference type="OrthoDB" id="68483at2759"/>
<keyword evidence="3" id="KW-0808">Transferase</keyword>
<dbReference type="VEuPathDB" id="MicrosporidiaDB:DI09_38p30"/>
<name>A0A098VQN9_9MICR</name>
<evidence type="ECO:0000313" key="4">
    <source>
        <dbReference type="Proteomes" id="UP000029725"/>
    </source>
</evidence>
<feature type="domain" description="Protein kinase" evidence="2">
    <location>
        <begin position="79"/>
        <end position="419"/>
    </location>
</feature>
<dbReference type="GO" id="GO:0005634">
    <property type="term" value="C:nucleus"/>
    <property type="evidence" value="ECO:0007669"/>
    <property type="project" value="TreeGrafter"/>
</dbReference>
<dbReference type="PANTHER" id="PTHR44167:SF18">
    <property type="entry name" value="PROTEIN KINASE DOMAIN-CONTAINING PROTEIN"/>
    <property type="match status" value="1"/>
</dbReference>
<comment type="caution">
    <text evidence="3">The sequence shown here is derived from an EMBL/GenBank/DDBJ whole genome shotgun (WGS) entry which is preliminary data.</text>
</comment>